<feature type="domain" description="FAD-binding" evidence="3">
    <location>
        <begin position="292"/>
        <end position="356"/>
    </location>
</feature>
<dbReference type="Gene3D" id="3.30.9.30">
    <property type="match status" value="1"/>
</dbReference>
<dbReference type="NCBIfam" id="NF005720">
    <property type="entry name" value="PRK07538.1"/>
    <property type="match status" value="1"/>
</dbReference>
<dbReference type="Proteomes" id="UP001550628">
    <property type="component" value="Unassembled WGS sequence"/>
</dbReference>
<dbReference type="InterPro" id="IPR036188">
    <property type="entry name" value="FAD/NAD-bd_sf"/>
</dbReference>
<reference evidence="4 5" key="1">
    <citation type="submission" date="2024-06" db="EMBL/GenBank/DDBJ databases">
        <title>The Natural Products Discovery Center: Release of the First 8490 Sequenced Strains for Exploring Actinobacteria Biosynthetic Diversity.</title>
        <authorList>
            <person name="Kalkreuter E."/>
            <person name="Kautsar S.A."/>
            <person name="Yang D."/>
            <person name="Bader C.D."/>
            <person name="Teijaro C.N."/>
            <person name="Fluegel L."/>
            <person name="Davis C.M."/>
            <person name="Simpson J.R."/>
            <person name="Lauterbach L."/>
            <person name="Steele A.D."/>
            <person name="Gui C."/>
            <person name="Meng S."/>
            <person name="Li G."/>
            <person name="Viehrig K."/>
            <person name="Ye F."/>
            <person name="Su P."/>
            <person name="Kiefer A.F."/>
            <person name="Nichols A."/>
            <person name="Cepeda A.J."/>
            <person name="Yan W."/>
            <person name="Fan B."/>
            <person name="Jiang Y."/>
            <person name="Adhikari A."/>
            <person name="Zheng C.-J."/>
            <person name="Schuster L."/>
            <person name="Cowan T.M."/>
            <person name="Smanski M.J."/>
            <person name="Chevrette M.G."/>
            <person name="De Carvalho L.P.S."/>
            <person name="Shen B."/>
        </authorList>
    </citation>
    <scope>NUCLEOTIDE SEQUENCE [LARGE SCALE GENOMIC DNA]</scope>
    <source>
        <strain evidence="4 5">NPDC019708</strain>
    </source>
</reference>
<sequence>MRVLVVGAGIGGLTTALSLHAAGIEVQVIDRVPRLRPLGVGINLLPHATGILADLGLHDALAARAIATSELVHYDRFGNEIWREPRGVAAGHPWPQYSVHRGRLQSLLLDTVYDRLGPGAVRTGSRFVAATEADRQVRVTIDEHGGDTASELTADAVIGADGLHSAVRAHLYPDEGPPRWNGIRMWRGVATAARFLTGTSMLMAGSNHAAKLVAYPLGPAAPGSDEVLVNWVAEVRMPQDSQGEAEWTYTGRLGDVAPHYRGWRIAGLDVAALLAASETVLEYPMVDRDPLPRWSFGRITLLGDAAHPMYPVGSNGGSQAILDARSVATELAGAGDPVAGLAAYESARRETANSVVLANRDIPMDRALRMVAERAPEGFDRIEDVLTAEELRAITDGYRRTSAVR</sequence>
<dbReference type="Gene3D" id="3.50.50.60">
    <property type="entry name" value="FAD/NAD(P)-binding domain"/>
    <property type="match status" value="1"/>
</dbReference>
<keyword evidence="5" id="KW-1185">Reference proteome</keyword>
<dbReference type="Pfam" id="PF01494">
    <property type="entry name" value="FAD_binding_3"/>
    <property type="match status" value="2"/>
</dbReference>
<accession>A0ABV2WIP7</accession>
<organism evidence="4 5">
    <name type="scientific">Nocardia rhamnosiphila</name>
    <dbReference type="NCBI Taxonomy" id="426716"/>
    <lineage>
        <taxon>Bacteria</taxon>
        <taxon>Bacillati</taxon>
        <taxon>Actinomycetota</taxon>
        <taxon>Actinomycetes</taxon>
        <taxon>Mycobacteriales</taxon>
        <taxon>Nocardiaceae</taxon>
        <taxon>Nocardia</taxon>
    </lineage>
</organism>
<dbReference type="PANTHER" id="PTHR13789">
    <property type="entry name" value="MONOOXYGENASE"/>
    <property type="match status" value="1"/>
</dbReference>
<dbReference type="PANTHER" id="PTHR13789:SF268">
    <property type="entry name" value="5-METHYLPHENAZINE-1-CARBOXYLATE 1-MONOOXYGENASE"/>
    <property type="match status" value="1"/>
</dbReference>
<evidence type="ECO:0000256" key="1">
    <source>
        <dbReference type="ARBA" id="ARBA00023002"/>
    </source>
</evidence>
<dbReference type="EMBL" id="JBEYBF010000001">
    <property type="protein sequence ID" value="MEU1950757.1"/>
    <property type="molecule type" value="Genomic_DNA"/>
</dbReference>
<keyword evidence="2" id="KW-0503">Monooxygenase</keyword>
<name>A0ABV2WIP7_9NOCA</name>
<keyword evidence="1" id="KW-0560">Oxidoreductase</keyword>
<evidence type="ECO:0000256" key="2">
    <source>
        <dbReference type="ARBA" id="ARBA00023033"/>
    </source>
</evidence>
<dbReference type="InterPro" id="IPR002938">
    <property type="entry name" value="FAD-bd"/>
</dbReference>
<dbReference type="PRINTS" id="PR00420">
    <property type="entry name" value="RNGMNOXGNASE"/>
</dbReference>
<dbReference type="RefSeq" id="WP_356954263.1">
    <property type="nucleotide sequence ID" value="NZ_JBEYBD010000002.1"/>
</dbReference>
<evidence type="ECO:0000259" key="3">
    <source>
        <dbReference type="Pfam" id="PF01494"/>
    </source>
</evidence>
<dbReference type="SUPFAM" id="SSF51905">
    <property type="entry name" value="FAD/NAD(P)-binding domain"/>
    <property type="match status" value="1"/>
</dbReference>
<gene>
    <name evidence="4" type="ORF">ABZ510_02760</name>
</gene>
<evidence type="ECO:0000313" key="4">
    <source>
        <dbReference type="EMBL" id="MEU1950757.1"/>
    </source>
</evidence>
<protein>
    <submittedName>
        <fullName evidence="4">Flavin-dependent oxidoreductase</fullName>
    </submittedName>
</protein>
<evidence type="ECO:0000313" key="5">
    <source>
        <dbReference type="Proteomes" id="UP001550628"/>
    </source>
</evidence>
<dbReference type="InterPro" id="IPR050493">
    <property type="entry name" value="FAD-dep_Monooxygenase_BioMet"/>
</dbReference>
<dbReference type="SUPFAM" id="SSF54373">
    <property type="entry name" value="FAD-linked reductases, C-terminal domain"/>
    <property type="match status" value="1"/>
</dbReference>
<comment type="caution">
    <text evidence="4">The sequence shown here is derived from an EMBL/GenBank/DDBJ whole genome shotgun (WGS) entry which is preliminary data.</text>
</comment>
<feature type="domain" description="FAD-binding" evidence="3">
    <location>
        <begin position="2"/>
        <end position="171"/>
    </location>
</feature>
<proteinExistence type="predicted"/>